<sequence>MAAQSEPEIILYDLACTKNICFSPVVWRIRLMLNYKHIPYRTIFLEFPDIEPTLKGLGLVPGESASGAKHKYTVPAIQHVPTNTYMMDSAPIAQFLESTYPEPAVPLTSELGREIEARARAQAGTTFRASVLPREAGVLSPRAQEYFRRTREAALGHRLEDLLDPPGGEDQAWAAVDSGMRAVSDLMRTHAADGPFVLGARPSGTDFFIAGALQSARVVDEGVFQRSVKYPGYKQIYDACLPYMEKKD</sequence>
<dbReference type="CDD" id="cd03038">
    <property type="entry name" value="GST_N_etherase_LigE"/>
    <property type="match status" value="1"/>
</dbReference>
<feature type="domain" description="GST N-terminal" evidence="1">
    <location>
        <begin position="22"/>
        <end position="98"/>
    </location>
</feature>
<dbReference type="Proteomes" id="UP001521116">
    <property type="component" value="Unassembled WGS sequence"/>
</dbReference>
<feature type="domain" description="Glutathione S-transferase UstS-like C-terminal" evidence="2">
    <location>
        <begin position="123"/>
        <end position="220"/>
    </location>
</feature>
<organism evidence="3 4">
    <name type="scientific">Neofusicoccum ribis</name>
    <dbReference type="NCBI Taxonomy" id="45134"/>
    <lineage>
        <taxon>Eukaryota</taxon>
        <taxon>Fungi</taxon>
        <taxon>Dikarya</taxon>
        <taxon>Ascomycota</taxon>
        <taxon>Pezizomycotina</taxon>
        <taxon>Dothideomycetes</taxon>
        <taxon>Dothideomycetes incertae sedis</taxon>
        <taxon>Botryosphaeriales</taxon>
        <taxon>Botryosphaeriaceae</taxon>
        <taxon>Neofusicoccum</taxon>
    </lineage>
</organism>
<dbReference type="Gene3D" id="1.20.1050.10">
    <property type="match status" value="1"/>
</dbReference>
<dbReference type="SUPFAM" id="SSF52833">
    <property type="entry name" value="Thioredoxin-like"/>
    <property type="match status" value="1"/>
</dbReference>
<keyword evidence="4" id="KW-1185">Reference proteome</keyword>
<evidence type="ECO:0008006" key="5">
    <source>
        <dbReference type="Google" id="ProtNLM"/>
    </source>
</evidence>
<dbReference type="InterPro" id="IPR004045">
    <property type="entry name" value="Glutathione_S-Trfase_N"/>
</dbReference>
<dbReference type="InterPro" id="IPR054416">
    <property type="entry name" value="GST_UstS-like_C"/>
</dbReference>
<dbReference type="Pfam" id="PF13409">
    <property type="entry name" value="GST_N_2"/>
    <property type="match status" value="1"/>
</dbReference>
<name>A0ABR3SGU6_9PEZI</name>
<gene>
    <name evidence="3" type="ORF">SLS56_009600</name>
</gene>
<evidence type="ECO:0000259" key="1">
    <source>
        <dbReference type="Pfam" id="PF13409"/>
    </source>
</evidence>
<proteinExistence type="predicted"/>
<comment type="caution">
    <text evidence="3">The sequence shown here is derived from an EMBL/GenBank/DDBJ whole genome shotgun (WGS) entry which is preliminary data.</text>
</comment>
<dbReference type="EMBL" id="JAJVDC020000166">
    <property type="protein sequence ID" value="KAL1620527.1"/>
    <property type="molecule type" value="Genomic_DNA"/>
</dbReference>
<protein>
    <recommendedName>
        <fullName evidence="5">GST N-terminal domain-containing protein</fullName>
    </recommendedName>
</protein>
<accession>A0ABR3SGU6</accession>
<reference evidence="3 4" key="1">
    <citation type="submission" date="2024-02" db="EMBL/GenBank/DDBJ databases">
        <title>De novo assembly and annotation of 12 fungi associated with fruit tree decline syndrome in Ontario, Canada.</title>
        <authorList>
            <person name="Sulman M."/>
            <person name="Ellouze W."/>
            <person name="Ilyukhin E."/>
        </authorList>
    </citation>
    <scope>NUCLEOTIDE SEQUENCE [LARGE SCALE GENOMIC DNA]</scope>
    <source>
        <strain evidence="3 4">M1-105</strain>
    </source>
</reference>
<evidence type="ECO:0000313" key="3">
    <source>
        <dbReference type="EMBL" id="KAL1620527.1"/>
    </source>
</evidence>
<dbReference type="Gene3D" id="3.40.30.10">
    <property type="entry name" value="Glutaredoxin"/>
    <property type="match status" value="1"/>
</dbReference>
<dbReference type="InterPro" id="IPR036249">
    <property type="entry name" value="Thioredoxin-like_sf"/>
</dbReference>
<evidence type="ECO:0000259" key="2">
    <source>
        <dbReference type="Pfam" id="PF22041"/>
    </source>
</evidence>
<dbReference type="Pfam" id="PF22041">
    <property type="entry name" value="GST_C_7"/>
    <property type="match status" value="1"/>
</dbReference>
<evidence type="ECO:0000313" key="4">
    <source>
        <dbReference type="Proteomes" id="UP001521116"/>
    </source>
</evidence>